<reference evidence="2" key="1">
    <citation type="submission" date="2019-12" db="EMBL/GenBank/DDBJ databases">
        <title>Genome sequencing and annotation of Brassica cretica.</title>
        <authorList>
            <person name="Studholme D.J."/>
            <person name="Sarris P."/>
        </authorList>
    </citation>
    <scope>NUCLEOTIDE SEQUENCE</scope>
    <source>
        <strain evidence="2">PFS-109/04</strain>
        <tissue evidence="2">Leaf</tissue>
    </source>
</reference>
<accession>A0A8S9S5L2</accession>
<keyword evidence="1" id="KW-1133">Transmembrane helix</keyword>
<gene>
    <name evidence="2" type="ORF">F2Q69_00031497</name>
</gene>
<dbReference type="EMBL" id="QGKX02000088">
    <property type="protein sequence ID" value="KAF3588961.1"/>
    <property type="molecule type" value="Genomic_DNA"/>
</dbReference>
<dbReference type="Proteomes" id="UP000712600">
    <property type="component" value="Unassembled WGS sequence"/>
</dbReference>
<organism evidence="2 3">
    <name type="scientific">Brassica cretica</name>
    <name type="common">Mustard</name>
    <dbReference type="NCBI Taxonomy" id="69181"/>
    <lineage>
        <taxon>Eukaryota</taxon>
        <taxon>Viridiplantae</taxon>
        <taxon>Streptophyta</taxon>
        <taxon>Embryophyta</taxon>
        <taxon>Tracheophyta</taxon>
        <taxon>Spermatophyta</taxon>
        <taxon>Magnoliopsida</taxon>
        <taxon>eudicotyledons</taxon>
        <taxon>Gunneridae</taxon>
        <taxon>Pentapetalae</taxon>
        <taxon>rosids</taxon>
        <taxon>malvids</taxon>
        <taxon>Brassicales</taxon>
        <taxon>Brassicaceae</taxon>
        <taxon>Brassiceae</taxon>
        <taxon>Brassica</taxon>
    </lineage>
</organism>
<feature type="transmembrane region" description="Helical" evidence="1">
    <location>
        <begin position="128"/>
        <end position="147"/>
    </location>
</feature>
<name>A0A8S9S5L2_BRACR</name>
<keyword evidence="1" id="KW-0472">Membrane</keyword>
<evidence type="ECO:0000256" key="1">
    <source>
        <dbReference type="SAM" id="Phobius"/>
    </source>
</evidence>
<comment type="caution">
    <text evidence="2">The sequence shown here is derived from an EMBL/GenBank/DDBJ whole genome shotgun (WGS) entry which is preliminary data.</text>
</comment>
<proteinExistence type="predicted"/>
<sequence length="165" mass="18188">MMSPRLSRSPRSFRDDRRCSLLVYLAILDASLRNMRMHLSSSLSLSSTTLRLISRRFAVSIYPRMKLLHLSLSASRGVDLLEDENHFTPLSGPELSSTSIKERSLLTWTNAKSTAGGSSSGSAATGGWLAGAVLMARMVLALVALCFERKKDDFALISLVLWLKI</sequence>
<evidence type="ECO:0000313" key="3">
    <source>
        <dbReference type="Proteomes" id="UP000712600"/>
    </source>
</evidence>
<protein>
    <submittedName>
        <fullName evidence="2">Uncharacterized protein</fullName>
    </submittedName>
</protein>
<dbReference type="AlphaFoldDB" id="A0A8S9S5L2"/>
<keyword evidence="1" id="KW-0812">Transmembrane</keyword>
<evidence type="ECO:0000313" key="2">
    <source>
        <dbReference type="EMBL" id="KAF3588961.1"/>
    </source>
</evidence>